<dbReference type="EMBL" id="WSRP01000044">
    <property type="protein sequence ID" value="MVX57742.1"/>
    <property type="molecule type" value="Genomic_DNA"/>
</dbReference>
<gene>
    <name evidence="1" type="ORF">E5987_11150</name>
</gene>
<dbReference type="OrthoDB" id="9956076at2"/>
<dbReference type="Proteomes" id="UP000472580">
    <property type="component" value="Unassembled WGS sequence"/>
</dbReference>
<proteinExistence type="predicted"/>
<evidence type="ECO:0000313" key="1">
    <source>
        <dbReference type="EMBL" id="MVX57742.1"/>
    </source>
</evidence>
<dbReference type="RefSeq" id="WP_160336158.1">
    <property type="nucleotide sequence ID" value="NZ_CALPCR010000019.1"/>
</dbReference>
<dbReference type="AlphaFoldDB" id="A0A6L6YLA4"/>
<sequence>MNKAVKKLAEEKQQQETVDLMGADIEAATDCGPVSKKTEKKEKEKAEQAETEALMDAEVEAATDCGCGCGCSK</sequence>
<keyword evidence="2" id="KW-1185">Reference proteome</keyword>
<reference evidence="1 2" key="1">
    <citation type="submission" date="2019-12" db="EMBL/GenBank/DDBJ databases">
        <title>Microbes associate with the intestines of laboratory mice.</title>
        <authorList>
            <person name="Navarre W."/>
            <person name="Wong E."/>
        </authorList>
    </citation>
    <scope>NUCLEOTIDE SEQUENCE [LARGE SCALE GENOMIC DNA]</scope>
    <source>
        <strain evidence="1 2">NM82_D38</strain>
    </source>
</reference>
<accession>A0A6L6YLA4</accession>
<protein>
    <submittedName>
        <fullName evidence="1">Uncharacterized protein</fullName>
    </submittedName>
</protein>
<name>A0A6L6YLA4_9BURK</name>
<comment type="caution">
    <text evidence="1">The sequence shown here is derived from an EMBL/GenBank/DDBJ whole genome shotgun (WGS) entry which is preliminary data.</text>
</comment>
<organism evidence="1 2">
    <name type="scientific">Parasutterella muris</name>
    <dbReference type="NCBI Taxonomy" id="2565572"/>
    <lineage>
        <taxon>Bacteria</taxon>
        <taxon>Pseudomonadati</taxon>
        <taxon>Pseudomonadota</taxon>
        <taxon>Betaproteobacteria</taxon>
        <taxon>Burkholderiales</taxon>
        <taxon>Sutterellaceae</taxon>
        <taxon>Parasutterella</taxon>
    </lineage>
</organism>
<evidence type="ECO:0000313" key="2">
    <source>
        <dbReference type="Proteomes" id="UP000472580"/>
    </source>
</evidence>